<comment type="caution">
    <text evidence="1">The sequence shown here is derived from an EMBL/GenBank/DDBJ whole genome shotgun (WGS) entry which is preliminary data.</text>
</comment>
<proteinExistence type="predicted"/>
<reference evidence="1" key="1">
    <citation type="submission" date="2021-06" db="EMBL/GenBank/DDBJ databases">
        <authorList>
            <person name="Kallberg Y."/>
            <person name="Tangrot J."/>
            <person name="Rosling A."/>
        </authorList>
    </citation>
    <scope>NUCLEOTIDE SEQUENCE</scope>
    <source>
        <strain evidence="1">AU212A</strain>
    </source>
</reference>
<protein>
    <submittedName>
        <fullName evidence="1">2988_t:CDS:1</fullName>
    </submittedName>
</protein>
<accession>A0ACA9NBW0</accession>
<keyword evidence="2" id="KW-1185">Reference proteome</keyword>
<feature type="non-terminal residue" evidence="1">
    <location>
        <position position="48"/>
    </location>
</feature>
<name>A0ACA9NBW0_9GLOM</name>
<dbReference type="Proteomes" id="UP000789860">
    <property type="component" value="Unassembled WGS sequence"/>
</dbReference>
<dbReference type="EMBL" id="CAJVPM010022465">
    <property type="protein sequence ID" value="CAG8645179.1"/>
    <property type="molecule type" value="Genomic_DNA"/>
</dbReference>
<evidence type="ECO:0000313" key="1">
    <source>
        <dbReference type="EMBL" id="CAG8645179.1"/>
    </source>
</evidence>
<organism evidence="1 2">
    <name type="scientific">Scutellospora calospora</name>
    <dbReference type="NCBI Taxonomy" id="85575"/>
    <lineage>
        <taxon>Eukaryota</taxon>
        <taxon>Fungi</taxon>
        <taxon>Fungi incertae sedis</taxon>
        <taxon>Mucoromycota</taxon>
        <taxon>Glomeromycotina</taxon>
        <taxon>Glomeromycetes</taxon>
        <taxon>Diversisporales</taxon>
        <taxon>Gigasporaceae</taxon>
        <taxon>Scutellospora</taxon>
    </lineage>
</organism>
<sequence>FTNSLPEYPKTIPTLWDAVKEFIRKYSQYIESDNLMEFNQMIMAKHII</sequence>
<feature type="non-terminal residue" evidence="1">
    <location>
        <position position="1"/>
    </location>
</feature>
<evidence type="ECO:0000313" key="2">
    <source>
        <dbReference type="Proteomes" id="UP000789860"/>
    </source>
</evidence>
<gene>
    <name evidence="1" type="ORF">SCALOS_LOCUS8464</name>
</gene>